<keyword evidence="5 7" id="KW-1133">Transmembrane helix</keyword>
<dbReference type="OrthoDB" id="9805884at2"/>
<feature type="transmembrane region" description="Helical" evidence="7">
    <location>
        <begin position="135"/>
        <end position="156"/>
    </location>
</feature>
<name>A0A5C4YBH9_9DEIO</name>
<dbReference type="EMBL" id="VDMO01000001">
    <property type="protein sequence ID" value="TNM72907.1"/>
    <property type="molecule type" value="Genomic_DNA"/>
</dbReference>
<comment type="subcellular location">
    <subcellularLocation>
        <location evidence="1 7">Cell membrane</location>
        <topology evidence="1 7">Multi-pass membrane protein</topology>
    </subcellularLocation>
</comment>
<evidence type="ECO:0000256" key="7">
    <source>
        <dbReference type="RuleBase" id="RU363032"/>
    </source>
</evidence>
<feature type="transmembrane region" description="Helical" evidence="7">
    <location>
        <begin position="194"/>
        <end position="211"/>
    </location>
</feature>
<keyword evidence="3" id="KW-1003">Cell membrane</keyword>
<dbReference type="Gene3D" id="1.10.3720.10">
    <property type="entry name" value="MetI-like"/>
    <property type="match status" value="1"/>
</dbReference>
<keyword evidence="6 7" id="KW-0472">Membrane</keyword>
<accession>A0A5C4YBH9</accession>
<dbReference type="PROSITE" id="PS50928">
    <property type="entry name" value="ABC_TM1"/>
    <property type="match status" value="1"/>
</dbReference>
<feature type="transmembrane region" description="Helical" evidence="7">
    <location>
        <begin position="38"/>
        <end position="57"/>
    </location>
</feature>
<dbReference type="InterPro" id="IPR025966">
    <property type="entry name" value="OppC_N"/>
</dbReference>
<dbReference type="GO" id="GO:0055085">
    <property type="term" value="P:transmembrane transport"/>
    <property type="evidence" value="ECO:0007669"/>
    <property type="project" value="InterPro"/>
</dbReference>
<dbReference type="InterPro" id="IPR035906">
    <property type="entry name" value="MetI-like_sf"/>
</dbReference>
<organism evidence="9 10">
    <name type="scientific">Deinococcus radiopugnans ATCC 19172</name>
    <dbReference type="NCBI Taxonomy" id="585398"/>
    <lineage>
        <taxon>Bacteria</taxon>
        <taxon>Thermotogati</taxon>
        <taxon>Deinococcota</taxon>
        <taxon>Deinococci</taxon>
        <taxon>Deinococcales</taxon>
        <taxon>Deinococcaceae</taxon>
        <taxon>Deinococcus</taxon>
    </lineage>
</organism>
<dbReference type="InterPro" id="IPR000515">
    <property type="entry name" value="MetI-like"/>
</dbReference>
<dbReference type="InterPro" id="IPR050366">
    <property type="entry name" value="BP-dependent_transpt_permease"/>
</dbReference>
<keyword evidence="4 7" id="KW-0812">Transmembrane</keyword>
<dbReference type="Pfam" id="PF12911">
    <property type="entry name" value="OppC_N"/>
    <property type="match status" value="1"/>
</dbReference>
<dbReference type="GO" id="GO:0005886">
    <property type="term" value="C:plasma membrane"/>
    <property type="evidence" value="ECO:0007669"/>
    <property type="project" value="UniProtKB-SubCell"/>
</dbReference>
<proteinExistence type="inferred from homology"/>
<protein>
    <submittedName>
        <fullName evidence="9">ABC transporter permease</fullName>
    </submittedName>
</protein>
<evidence type="ECO:0000313" key="9">
    <source>
        <dbReference type="EMBL" id="TNM72907.1"/>
    </source>
</evidence>
<evidence type="ECO:0000256" key="3">
    <source>
        <dbReference type="ARBA" id="ARBA00022475"/>
    </source>
</evidence>
<feature type="transmembrane region" description="Helical" evidence="7">
    <location>
        <begin position="168"/>
        <end position="188"/>
    </location>
</feature>
<evidence type="ECO:0000256" key="4">
    <source>
        <dbReference type="ARBA" id="ARBA00022692"/>
    </source>
</evidence>
<dbReference type="PANTHER" id="PTHR43386:SF1">
    <property type="entry name" value="D,D-DIPEPTIDE TRANSPORT SYSTEM PERMEASE PROTEIN DDPC-RELATED"/>
    <property type="match status" value="1"/>
</dbReference>
<evidence type="ECO:0000256" key="2">
    <source>
        <dbReference type="ARBA" id="ARBA00022448"/>
    </source>
</evidence>
<dbReference type="PANTHER" id="PTHR43386">
    <property type="entry name" value="OLIGOPEPTIDE TRANSPORT SYSTEM PERMEASE PROTEIN APPC"/>
    <property type="match status" value="1"/>
</dbReference>
<sequence>MTTQPHPASMSESPRPARLAWLRSKPARRLLGDSSARIGLAIIAAFVLMAVFAPALAPPRGNCARDLGLPATGFGAGVAAYLRETFLAPASCAQITRISFSPVPTPPAPGAPFGTSQGYDIYYGIVWGARTMLRLGLIIVLINLVTGTVIGAISGYHRGVVDNVIQRVIDVIFAFPGLILTVVLVALFKPSAATILLAFVLTGWASYARILRGDILRTRELEYVDAARSLGASDTRLIFRHILPNSLTSLLTQVVLDLGTVPLGIAALSFLGLGFPVGYADWGQLMNFARAWIQGPPGQPLAYWFVTVFPAAAILLFSLGWNLVGDAARDAFDPRQDA</sequence>
<evidence type="ECO:0000313" key="10">
    <source>
        <dbReference type="Proteomes" id="UP000313988"/>
    </source>
</evidence>
<dbReference type="SUPFAM" id="SSF161098">
    <property type="entry name" value="MetI-like"/>
    <property type="match status" value="1"/>
</dbReference>
<comment type="caution">
    <text evidence="9">The sequence shown here is derived from an EMBL/GenBank/DDBJ whole genome shotgun (WGS) entry which is preliminary data.</text>
</comment>
<reference evidence="9 10" key="1">
    <citation type="submission" date="2019-06" db="EMBL/GenBank/DDBJ databases">
        <title>Genome sequence of Deinococcus radiopugnans ATCC 19172.</title>
        <authorList>
            <person name="Maclea K.S."/>
            <person name="Maynard C.R."/>
        </authorList>
    </citation>
    <scope>NUCLEOTIDE SEQUENCE [LARGE SCALE GENOMIC DNA]</scope>
    <source>
        <strain evidence="9 10">ATCC 19172</strain>
    </source>
</reference>
<evidence type="ECO:0000259" key="8">
    <source>
        <dbReference type="PROSITE" id="PS50928"/>
    </source>
</evidence>
<gene>
    <name evidence="9" type="ORF">FHR04_00300</name>
</gene>
<comment type="similarity">
    <text evidence="7">Belongs to the binding-protein-dependent transport system permease family.</text>
</comment>
<dbReference type="CDD" id="cd06261">
    <property type="entry name" value="TM_PBP2"/>
    <property type="match status" value="1"/>
</dbReference>
<evidence type="ECO:0000256" key="5">
    <source>
        <dbReference type="ARBA" id="ARBA00022989"/>
    </source>
</evidence>
<evidence type="ECO:0000256" key="6">
    <source>
        <dbReference type="ARBA" id="ARBA00023136"/>
    </source>
</evidence>
<dbReference type="Pfam" id="PF00528">
    <property type="entry name" value="BPD_transp_1"/>
    <property type="match status" value="1"/>
</dbReference>
<evidence type="ECO:0000256" key="1">
    <source>
        <dbReference type="ARBA" id="ARBA00004651"/>
    </source>
</evidence>
<dbReference type="AlphaFoldDB" id="A0A5C4YBH9"/>
<feature type="transmembrane region" description="Helical" evidence="7">
    <location>
        <begin position="301"/>
        <end position="324"/>
    </location>
</feature>
<feature type="domain" description="ABC transmembrane type-1" evidence="8">
    <location>
        <begin position="129"/>
        <end position="325"/>
    </location>
</feature>
<keyword evidence="2 7" id="KW-0813">Transport</keyword>
<dbReference type="Proteomes" id="UP000313988">
    <property type="component" value="Unassembled WGS sequence"/>
</dbReference>
<feature type="transmembrane region" description="Helical" evidence="7">
    <location>
        <begin position="262"/>
        <end position="280"/>
    </location>
</feature>